<evidence type="ECO:0008006" key="3">
    <source>
        <dbReference type="Google" id="ProtNLM"/>
    </source>
</evidence>
<organism evidence="1 2">
    <name type="scientific">Alteromonas ponticola</name>
    <dbReference type="NCBI Taxonomy" id="2720613"/>
    <lineage>
        <taxon>Bacteria</taxon>
        <taxon>Pseudomonadati</taxon>
        <taxon>Pseudomonadota</taxon>
        <taxon>Gammaproteobacteria</taxon>
        <taxon>Alteromonadales</taxon>
        <taxon>Alteromonadaceae</taxon>
        <taxon>Alteromonas/Salinimonas group</taxon>
        <taxon>Alteromonas</taxon>
    </lineage>
</organism>
<dbReference type="RefSeq" id="WP_169212067.1">
    <property type="nucleotide sequence ID" value="NZ_JAATNW010000010.1"/>
</dbReference>
<accession>A0ABX1R4Y6</accession>
<proteinExistence type="predicted"/>
<keyword evidence="2" id="KW-1185">Reference proteome</keyword>
<evidence type="ECO:0000313" key="1">
    <source>
        <dbReference type="EMBL" id="NMH61505.1"/>
    </source>
</evidence>
<name>A0ABX1R4Y6_9ALTE</name>
<protein>
    <recommendedName>
        <fullName evidence="3">Bacteriocin</fullName>
    </recommendedName>
</protein>
<reference evidence="1 2" key="1">
    <citation type="submission" date="2020-03" db="EMBL/GenBank/DDBJ databases">
        <title>Alteromonas ponticola sp. nov., isolated from seawater.</title>
        <authorList>
            <person name="Yoon J.-H."/>
            <person name="Kim Y.-O."/>
        </authorList>
    </citation>
    <scope>NUCLEOTIDE SEQUENCE [LARGE SCALE GENOMIC DNA]</scope>
    <source>
        <strain evidence="1 2">MYP5</strain>
    </source>
</reference>
<evidence type="ECO:0000313" key="2">
    <source>
        <dbReference type="Proteomes" id="UP000709336"/>
    </source>
</evidence>
<dbReference type="Proteomes" id="UP000709336">
    <property type="component" value="Unassembled WGS sequence"/>
</dbReference>
<comment type="caution">
    <text evidence="1">The sequence shown here is derived from an EMBL/GenBank/DDBJ whole genome shotgun (WGS) entry which is preliminary data.</text>
</comment>
<sequence length="57" mass="6525">MNDINEFHMRELNSAEVEAIAGAGLFYDLGKFFAQVANANDSIYQQYGNTNMNHWPR</sequence>
<gene>
    <name evidence="1" type="ORF">HCJ96_15855</name>
</gene>
<dbReference type="EMBL" id="JAATNW010000010">
    <property type="protein sequence ID" value="NMH61505.1"/>
    <property type="molecule type" value="Genomic_DNA"/>
</dbReference>